<evidence type="ECO:0000313" key="9">
    <source>
        <dbReference type="Proteomes" id="UP000254958"/>
    </source>
</evidence>
<dbReference type="RefSeq" id="WP_245948908.1">
    <property type="nucleotide sequence ID" value="NZ_BJMI01000002.1"/>
</dbReference>
<evidence type="ECO:0000256" key="2">
    <source>
        <dbReference type="ARBA" id="ARBA00009399"/>
    </source>
</evidence>
<keyword evidence="4 6" id="KW-1133">Transmembrane helix</keyword>
<protein>
    <submittedName>
        <fullName evidence="8">Putative flippase GtrA</fullName>
    </submittedName>
</protein>
<gene>
    <name evidence="8" type="ORF">C7453_103205</name>
</gene>
<dbReference type="PANTHER" id="PTHR38459">
    <property type="entry name" value="PROPHAGE BACTOPRENOL-LINKED GLUCOSE TRANSLOCASE HOMOLOG"/>
    <property type="match status" value="1"/>
</dbReference>
<evidence type="ECO:0000256" key="4">
    <source>
        <dbReference type="ARBA" id="ARBA00022989"/>
    </source>
</evidence>
<dbReference type="PANTHER" id="PTHR38459:SF1">
    <property type="entry name" value="PROPHAGE BACTOPRENOL-LINKED GLUCOSE TRANSLOCASE HOMOLOG"/>
    <property type="match status" value="1"/>
</dbReference>
<dbReference type="AlphaFoldDB" id="A0A370G894"/>
<accession>A0A370G894</accession>
<evidence type="ECO:0000256" key="1">
    <source>
        <dbReference type="ARBA" id="ARBA00004141"/>
    </source>
</evidence>
<keyword evidence="5 6" id="KW-0472">Membrane</keyword>
<dbReference type="InterPro" id="IPR051401">
    <property type="entry name" value="GtrA_CellWall_Glycosyl"/>
</dbReference>
<evidence type="ECO:0000313" key="8">
    <source>
        <dbReference type="EMBL" id="RDI38744.1"/>
    </source>
</evidence>
<dbReference type="GO" id="GO:0005886">
    <property type="term" value="C:plasma membrane"/>
    <property type="evidence" value="ECO:0007669"/>
    <property type="project" value="TreeGrafter"/>
</dbReference>
<feature type="transmembrane region" description="Helical" evidence="6">
    <location>
        <begin position="94"/>
        <end position="116"/>
    </location>
</feature>
<feature type="domain" description="GtrA/DPMS transmembrane" evidence="7">
    <location>
        <begin position="29"/>
        <end position="147"/>
    </location>
</feature>
<dbReference type="Pfam" id="PF04138">
    <property type="entry name" value="GtrA_DPMS_TM"/>
    <property type="match status" value="1"/>
</dbReference>
<evidence type="ECO:0000256" key="6">
    <source>
        <dbReference type="SAM" id="Phobius"/>
    </source>
</evidence>
<proteinExistence type="inferred from homology"/>
<comment type="similarity">
    <text evidence="2">Belongs to the GtrA family.</text>
</comment>
<sequence>MPDSRPSPADVPLPGAKGDLRARIWSFLKFGIVGTSGLIWDTLAVYGFRPLLGLVGATVLAYFIAASMNWLMNRLWTFRHVVHADRPLIQWARFLLASSVGFIMNRGMVFALFLLFPLCRAVPVLALAAGALAGLAANFTLSHRMVFRQRQQSP</sequence>
<feature type="transmembrane region" description="Helical" evidence="6">
    <location>
        <begin position="122"/>
        <end position="141"/>
    </location>
</feature>
<dbReference type="EMBL" id="QQAW01000003">
    <property type="protein sequence ID" value="RDI38744.1"/>
    <property type="molecule type" value="Genomic_DNA"/>
</dbReference>
<keyword evidence="9" id="KW-1185">Reference proteome</keyword>
<dbReference type="GO" id="GO:0000271">
    <property type="term" value="P:polysaccharide biosynthetic process"/>
    <property type="evidence" value="ECO:0007669"/>
    <property type="project" value="InterPro"/>
</dbReference>
<organism evidence="8 9">
    <name type="scientific">Gluconacetobacter liquefaciens</name>
    <name type="common">Acetobacter liquefaciens</name>
    <dbReference type="NCBI Taxonomy" id="89584"/>
    <lineage>
        <taxon>Bacteria</taxon>
        <taxon>Pseudomonadati</taxon>
        <taxon>Pseudomonadota</taxon>
        <taxon>Alphaproteobacteria</taxon>
        <taxon>Acetobacterales</taxon>
        <taxon>Acetobacteraceae</taxon>
        <taxon>Gluconacetobacter</taxon>
    </lineage>
</organism>
<dbReference type="Proteomes" id="UP000254958">
    <property type="component" value="Unassembled WGS sequence"/>
</dbReference>
<feature type="transmembrane region" description="Helical" evidence="6">
    <location>
        <begin position="27"/>
        <end position="48"/>
    </location>
</feature>
<feature type="transmembrane region" description="Helical" evidence="6">
    <location>
        <begin position="54"/>
        <end position="73"/>
    </location>
</feature>
<evidence type="ECO:0000256" key="3">
    <source>
        <dbReference type="ARBA" id="ARBA00022692"/>
    </source>
</evidence>
<evidence type="ECO:0000259" key="7">
    <source>
        <dbReference type="Pfam" id="PF04138"/>
    </source>
</evidence>
<comment type="subcellular location">
    <subcellularLocation>
        <location evidence="1">Membrane</location>
        <topology evidence="1">Multi-pass membrane protein</topology>
    </subcellularLocation>
</comment>
<reference evidence="8 9" key="1">
    <citation type="submission" date="2018-07" db="EMBL/GenBank/DDBJ databases">
        <title>Genomic Encyclopedia of Type Strains, Phase IV (KMG-IV): sequencing the most valuable type-strain genomes for metagenomic binning, comparative biology and taxonomic classification.</title>
        <authorList>
            <person name="Goeker M."/>
        </authorList>
    </citation>
    <scope>NUCLEOTIDE SEQUENCE [LARGE SCALE GENOMIC DNA]</scope>
    <source>
        <strain evidence="8 9">DSM 5603</strain>
    </source>
</reference>
<evidence type="ECO:0000256" key="5">
    <source>
        <dbReference type="ARBA" id="ARBA00023136"/>
    </source>
</evidence>
<keyword evidence="3 6" id="KW-0812">Transmembrane</keyword>
<comment type="caution">
    <text evidence="8">The sequence shown here is derived from an EMBL/GenBank/DDBJ whole genome shotgun (WGS) entry which is preliminary data.</text>
</comment>
<name>A0A370G894_GLULI</name>
<dbReference type="InterPro" id="IPR007267">
    <property type="entry name" value="GtrA_DPMS_TM"/>
</dbReference>